<dbReference type="GO" id="GO:0003723">
    <property type="term" value="F:RNA binding"/>
    <property type="evidence" value="ECO:0007669"/>
    <property type="project" value="UniProtKB-UniRule"/>
</dbReference>
<keyword evidence="1" id="KW-0694">RNA-binding</keyword>
<proteinExistence type="predicted"/>
<evidence type="ECO:0000256" key="2">
    <source>
        <dbReference type="SAM" id="MobiDB-lite"/>
    </source>
</evidence>
<keyword evidence="5" id="KW-1185">Reference proteome</keyword>
<dbReference type="InterPro" id="IPR039989">
    <property type="entry name" value="NUDT9"/>
</dbReference>
<dbReference type="SUPFAM" id="SSF55811">
    <property type="entry name" value="Nudix"/>
    <property type="match status" value="1"/>
</dbReference>
<sequence length="411" mass="47605">MSAWNAFCRTTTTALHTKCRNAVVPDNFVSWTSEWAMYRPPDYTDSTIIGKPWADSDFNSGTKFLWNSVDGNINRVSYICTYDLDWDLRPMNPMGRTGLRGRGVLGRWGPNHAADPLVTRIHKGKLQFVAIKRRDSGLVYLYSTLIRQPCIVLTFNIIRCAVSNASLNQIIILNKGKFILRQYCLNYYLTFAVSVVLFIYRLKTLLSPCLVLFAVFYLFNSSIIAFRGYVDDPRNTDNAWMETIVVNFHDTIGILSNIDLHNMARRAPPQIDGLYSLKIDNISYNTTQADLRRMFDKYGEIGDIHIPRDKYTRQSKGFGFVRFYRPIDERGSGRGRDRSRSPRRRSRSRSPRYSRSRSPPSRRSRSNSRSSRRSRSGSPLGKRTAHINKLNKLIKYKIVRIMTVFLFNMYF</sequence>
<dbReference type="Gene3D" id="3.90.79.10">
    <property type="entry name" value="Nucleoside Triphosphate Pyrophosphohydrolase"/>
    <property type="match status" value="1"/>
</dbReference>
<dbReference type="Pfam" id="PF25969">
    <property type="entry name" value="NUDT9_N"/>
    <property type="match status" value="1"/>
</dbReference>
<dbReference type="Pfam" id="PF00076">
    <property type="entry name" value="RRM_1"/>
    <property type="match status" value="1"/>
</dbReference>
<dbReference type="InterPro" id="IPR035979">
    <property type="entry name" value="RBD_domain_sf"/>
</dbReference>
<keyword evidence="3" id="KW-1133">Transmembrane helix</keyword>
<feature type="transmembrane region" description="Helical" evidence="3">
    <location>
        <begin position="209"/>
        <end position="230"/>
    </location>
</feature>
<evidence type="ECO:0000256" key="3">
    <source>
        <dbReference type="SAM" id="Phobius"/>
    </source>
</evidence>
<reference evidence="6" key="1">
    <citation type="submission" date="2016-11" db="UniProtKB">
        <authorList>
            <consortium name="WormBaseParasite"/>
        </authorList>
    </citation>
    <scope>IDENTIFICATION</scope>
</reference>
<dbReference type="InterPro" id="IPR015797">
    <property type="entry name" value="NUDIX_hydrolase-like_dom_sf"/>
</dbReference>
<feature type="compositionally biased region" description="Basic residues" evidence="2">
    <location>
        <begin position="341"/>
        <end position="375"/>
    </location>
</feature>
<dbReference type="AlphaFoldDB" id="A0A1I7WSK3"/>
<name>A0A1I7WSK3_HETBA</name>
<feature type="compositionally biased region" description="Basic and acidic residues" evidence="2">
    <location>
        <begin position="329"/>
        <end position="340"/>
    </location>
</feature>
<evidence type="ECO:0000313" key="6">
    <source>
        <dbReference type="WBParaSite" id="Hba_08067"/>
    </source>
</evidence>
<keyword evidence="3" id="KW-0472">Membrane</keyword>
<evidence type="ECO:0000259" key="4">
    <source>
        <dbReference type="PROSITE" id="PS50102"/>
    </source>
</evidence>
<keyword evidence="3" id="KW-0812">Transmembrane</keyword>
<dbReference type="InterPro" id="IPR012677">
    <property type="entry name" value="Nucleotide-bd_a/b_plait_sf"/>
</dbReference>
<dbReference type="WBParaSite" id="Hba_08067">
    <property type="protein sequence ID" value="Hba_08067"/>
    <property type="gene ID" value="Hba_08067"/>
</dbReference>
<evidence type="ECO:0000313" key="5">
    <source>
        <dbReference type="Proteomes" id="UP000095283"/>
    </source>
</evidence>
<accession>A0A1I7WSK3</accession>
<dbReference type="PANTHER" id="PTHR13030">
    <property type="entry name" value="NUDIX HYDROLASE"/>
    <property type="match status" value="1"/>
</dbReference>
<evidence type="ECO:0000256" key="1">
    <source>
        <dbReference type="PROSITE-ProRule" id="PRU00176"/>
    </source>
</evidence>
<dbReference type="PANTHER" id="PTHR13030:SF8">
    <property type="entry name" value="ADP-RIBOSE PYROPHOSPHATASE, MITOCHONDRIAL"/>
    <property type="match status" value="1"/>
</dbReference>
<organism evidence="5 6">
    <name type="scientific">Heterorhabditis bacteriophora</name>
    <name type="common">Entomopathogenic nematode worm</name>
    <dbReference type="NCBI Taxonomy" id="37862"/>
    <lineage>
        <taxon>Eukaryota</taxon>
        <taxon>Metazoa</taxon>
        <taxon>Ecdysozoa</taxon>
        <taxon>Nematoda</taxon>
        <taxon>Chromadorea</taxon>
        <taxon>Rhabditida</taxon>
        <taxon>Rhabditina</taxon>
        <taxon>Rhabditomorpha</taxon>
        <taxon>Strongyloidea</taxon>
        <taxon>Heterorhabditidae</taxon>
        <taxon>Heterorhabditis</taxon>
    </lineage>
</organism>
<dbReference type="PROSITE" id="PS50102">
    <property type="entry name" value="RRM"/>
    <property type="match status" value="1"/>
</dbReference>
<dbReference type="SMART" id="SM00360">
    <property type="entry name" value="RRM"/>
    <property type="match status" value="1"/>
</dbReference>
<feature type="domain" description="RRM" evidence="4">
    <location>
        <begin position="275"/>
        <end position="323"/>
    </location>
</feature>
<feature type="transmembrane region" description="Helical" evidence="3">
    <location>
        <begin position="185"/>
        <end position="202"/>
    </location>
</feature>
<dbReference type="SUPFAM" id="SSF54928">
    <property type="entry name" value="RNA-binding domain, RBD"/>
    <property type="match status" value="1"/>
</dbReference>
<dbReference type="GO" id="GO:0047631">
    <property type="term" value="F:ADP-ribose diphosphatase activity"/>
    <property type="evidence" value="ECO:0007669"/>
    <property type="project" value="InterPro"/>
</dbReference>
<protein>
    <submittedName>
        <fullName evidence="6">RRM domain-containing protein</fullName>
    </submittedName>
</protein>
<dbReference type="Proteomes" id="UP000095283">
    <property type="component" value="Unplaced"/>
</dbReference>
<dbReference type="InterPro" id="IPR000504">
    <property type="entry name" value="RRM_dom"/>
</dbReference>
<feature type="region of interest" description="Disordered" evidence="2">
    <location>
        <begin position="329"/>
        <end position="383"/>
    </location>
</feature>
<dbReference type="Gene3D" id="3.30.70.330">
    <property type="match status" value="1"/>
</dbReference>